<name>A0A0C7NI58_DEFTU</name>
<dbReference type="AlphaFoldDB" id="A0A0C7NI58"/>
<dbReference type="SUPFAM" id="SSF52540">
    <property type="entry name" value="P-loop containing nucleoside triphosphate hydrolases"/>
    <property type="match status" value="1"/>
</dbReference>
<dbReference type="InterPro" id="IPR000629">
    <property type="entry name" value="RNA-helicase_DEAD-box_CS"/>
</dbReference>
<dbReference type="RefSeq" id="WP_045087248.1">
    <property type="nucleotide sequence ID" value="NZ_LN824141.1"/>
</dbReference>
<keyword evidence="1 7" id="KW-0547">Nucleotide-binding</keyword>
<keyword evidence="4 7" id="KW-0067">ATP-binding</keyword>
<dbReference type="InterPro" id="IPR012677">
    <property type="entry name" value="Nucleotide-bd_a/b_plait_sf"/>
</dbReference>
<dbReference type="Pfam" id="PF03880">
    <property type="entry name" value="DbpA"/>
    <property type="match status" value="1"/>
</dbReference>
<dbReference type="GO" id="GO:0003676">
    <property type="term" value="F:nucleic acid binding"/>
    <property type="evidence" value="ECO:0007669"/>
    <property type="project" value="InterPro"/>
</dbReference>
<dbReference type="InterPro" id="IPR027417">
    <property type="entry name" value="P-loop_NTPase"/>
</dbReference>
<dbReference type="Gene3D" id="3.30.70.330">
    <property type="match status" value="1"/>
</dbReference>
<dbReference type="SMART" id="SM00490">
    <property type="entry name" value="HELICc"/>
    <property type="match status" value="1"/>
</dbReference>
<evidence type="ECO:0000256" key="5">
    <source>
        <dbReference type="ARBA" id="ARBA00038437"/>
    </source>
</evidence>
<dbReference type="STRING" id="1006576.DTL3_0325"/>
<evidence type="ECO:0000256" key="6">
    <source>
        <dbReference type="PROSITE-ProRule" id="PRU00552"/>
    </source>
</evidence>
<dbReference type="InterPro" id="IPR011545">
    <property type="entry name" value="DEAD/DEAH_box_helicase_dom"/>
</dbReference>
<dbReference type="GO" id="GO:0003724">
    <property type="term" value="F:RNA helicase activity"/>
    <property type="evidence" value="ECO:0007669"/>
    <property type="project" value="UniProtKB-EC"/>
</dbReference>
<feature type="short sequence motif" description="Q motif" evidence="6">
    <location>
        <begin position="2"/>
        <end position="30"/>
    </location>
</feature>
<evidence type="ECO:0000256" key="7">
    <source>
        <dbReference type="RuleBase" id="RU000492"/>
    </source>
</evidence>
<dbReference type="SMART" id="SM00487">
    <property type="entry name" value="DEXDc"/>
    <property type="match status" value="1"/>
</dbReference>
<sequence length="530" mass="59991">MEKFQNMGLSESTLHAISNKGYNEPTAIQEMVIPFLLSGESNVIGQAQTGTGKTAAFGIPMIEKLKEKAGYVQALVLTPTRELAVQVCEELDSLKGNKKLKVISIYGGVSISEQIRALKKHVDIVVGTPGRIIDHLNRGTLDISNIEYLIIDEADEMLDMGFIEDVEFIISKTNEKKKVLMFSATIPARIISLAKKYMGKFEIISTIKDSKEDLTVKKARQIYFKIQEIDKINLLIRLIDLDDDFYALVFTNTKVQSEEVANRLIENGYEAEVLNGDVSQYQRERILNKFKDKKTKILIATDVAARGIDIDNLKYVINYSLPQNPENYIHRIGRTARAGNEGTAITFVTPREFRKFLFIKNSVGSDIKEAKIPNISDIINSKIDRIKGDIVASSSENVEKIYKLLAQRILEESEEDPETIISSILKYFLKDTLNTKKYEEIRKVERNTTFKNTRLFVALGNSDNISPKKLAEFIEKETGISKKNIRNIQVLEKFSFVSVPFEESQVILETFKRKSKGRKPLVAEAKNQGK</sequence>
<dbReference type="GO" id="GO:0016787">
    <property type="term" value="F:hydrolase activity"/>
    <property type="evidence" value="ECO:0007669"/>
    <property type="project" value="UniProtKB-KW"/>
</dbReference>
<dbReference type="HOGENOM" id="CLU_003041_21_0_0"/>
<dbReference type="PANTHER" id="PTHR47959:SF13">
    <property type="entry name" value="ATP-DEPENDENT RNA HELICASE RHLE"/>
    <property type="match status" value="1"/>
</dbReference>
<dbReference type="GO" id="GO:0005829">
    <property type="term" value="C:cytosol"/>
    <property type="evidence" value="ECO:0007669"/>
    <property type="project" value="TreeGrafter"/>
</dbReference>
<dbReference type="GO" id="GO:0005524">
    <property type="term" value="F:ATP binding"/>
    <property type="evidence" value="ECO:0007669"/>
    <property type="project" value="UniProtKB-KW"/>
</dbReference>
<evidence type="ECO:0000313" key="11">
    <source>
        <dbReference type="EMBL" id="CEP77656.1"/>
    </source>
</evidence>
<dbReference type="PATRIC" id="fig|1006576.9.peg.324"/>
<keyword evidence="12" id="KW-1185">Reference proteome</keyword>
<dbReference type="InterPro" id="IPR005580">
    <property type="entry name" value="DbpA/CsdA_RNA-bd_dom"/>
</dbReference>
<evidence type="ECO:0000256" key="2">
    <source>
        <dbReference type="ARBA" id="ARBA00022801"/>
    </source>
</evidence>
<dbReference type="PROSITE" id="PS51192">
    <property type="entry name" value="HELICASE_ATP_BIND_1"/>
    <property type="match status" value="1"/>
</dbReference>
<evidence type="ECO:0000259" key="8">
    <source>
        <dbReference type="PROSITE" id="PS51192"/>
    </source>
</evidence>
<evidence type="ECO:0000256" key="1">
    <source>
        <dbReference type="ARBA" id="ARBA00022741"/>
    </source>
</evidence>
<dbReference type="EC" id="3.6.4.13" evidence="11"/>
<dbReference type="PROSITE" id="PS51194">
    <property type="entry name" value="HELICASE_CTER"/>
    <property type="match status" value="1"/>
</dbReference>
<dbReference type="InterPro" id="IPR014001">
    <property type="entry name" value="Helicase_ATP-bd"/>
</dbReference>
<dbReference type="KEGG" id="dtn:DTL3_0325"/>
<evidence type="ECO:0000259" key="10">
    <source>
        <dbReference type="PROSITE" id="PS51195"/>
    </source>
</evidence>
<dbReference type="InterPro" id="IPR050079">
    <property type="entry name" value="DEAD_box_RNA_helicase"/>
</dbReference>
<evidence type="ECO:0000256" key="4">
    <source>
        <dbReference type="ARBA" id="ARBA00022840"/>
    </source>
</evidence>
<organism evidence="11 12">
    <name type="scientific">Defluviitoga tunisiensis</name>
    <dbReference type="NCBI Taxonomy" id="1006576"/>
    <lineage>
        <taxon>Bacteria</taxon>
        <taxon>Thermotogati</taxon>
        <taxon>Thermotogota</taxon>
        <taxon>Thermotogae</taxon>
        <taxon>Petrotogales</taxon>
        <taxon>Petrotogaceae</taxon>
        <taxon>Defluviitoga</taxon>
    </lineage>
</organism>
<dbReference type="InterPro" id="IPR001650">
    <property type="entry name" value="Helicase_C-like"/>
</dbReference>
<dbReference type="Proteomes" id="UP000032809">
    <property type="component" value="Chromosome I"/>
</dbReference>
<dbReference type="OrthoDB" id="9805696at2"/>
<dbReference type="PANTHER" id="PTHR47959">
    <property type="entry name" value="ATP-DEPENDENT RNA HELICASE RHLE-RELATED"/>
    <property type="match status" value="1"/>
</dbReference>
<evidence type="ECO:0000259" key="9">
    <source>
        <dbReference type="PROSITE" id="PS51194"/>
    </source>
</evidence>
<feature type="domain" description="Helicase C-terminal" evidence="9">
    <location>
        <begin position="233"/>
        <end position="379"/>
    </location>
</feature>
<evidence type="ECO:0000313" key="12">
    <source>
        <dbReference type="Proteomes" id="UP000032809"/>
    </source>
</evidence>
<dbReference type="Pfam" id="PF00270">
    <property type="entry name" value="DEAD"/>
    <property type="match status" value="1"/>
</dbReference>
<dbReference type="Pfam" id="PF00271">
    <property type="entry name" value="Helicase_C"/>
    <property type="match status" value="1"/>
</dbReference>
<protein>
    <submittedName>
        <fullName evidence="11">RNA helicase</fullName>
        <ecNumber evidence="11">3.6.4.13</ecNumber>
    </submittedName>
</protein>
<reference evidence="12" key="1">
    <citation type="submission" date="2014-11" db="EMBL/GenBank/DDBJ databases">
        <authorList>
            <person name="Wibberg D."/>
        </authorList>
    </citation>
    <scope>NUCLEOTIDE SEQUENCE [LARGE SCALE GENOMIC DNA]</scope>
    <source>
        <strain evidence="12">L3</strain>
    </source>
</reference>
<evidence type="ECO:0000256" key="3">
    <source>
        <dbReference type="ARBA" id="ARBA00022806"/>
    </source>
</evidence>
<proteinExistence type="inferred from homology"/>
<keyword evidence="2 7" id="KW-0378">Hydrolase</keyword>
<dbReference type="PROSITE" id="PS00039">
    <property type="entry name" value="DEAD_ATP_HELICASE"/>
    <property type="match status" value="1"/>
</dbReference>
<dbReference type="PROSITE" id="PS51195">
    <property type="entry name" value="Q_MOTIF"/>
    <property type="match status" value="1"/>
</dbReference>
<gene>
    <name evidence="11" type="ORF">DTL3_0325</name>
</gene>
<comment type="similarity">
    <text evidence="5 7">Belongs to the DEAD box helicase family.</text>
</comment>
<dbReference type="EMBL" id="LN824141">
    <property type="protein sequence ID" value="CEP77656.1"/>
    <property type="molecule type" value="Genomic_DNA"/>
</dbReference>
<dbReference type="CDD" id="cd12252">
    <property type="entry name" value="RRM_DbpA"/>
    <property type="match status" value="1"/>
</dbReference>
<dbReference type="CDD" id="cd00268">
    <property type="entry name" value="DEADc"/>
    <property type="match status" value="1"/>
</dbReference>
<dbReference type="InterPro" id="IPR014014">
    <property type="entry name" value="RNA_helicase_DEAD_Q_motif"/>
</dbReference>
<keyword evidence="3 7" id="KW-0347">Helicase</keyword>
<feature type="domain" description="Helicase ATP-binding" evidence="8">
    <location>
        <begin position="34"/>
        <end position="204"/>
    </location>
</feature>
<feature type="domain" description="DEAD-box RNA helicase Q" evidence="10">
    <location>
        <begin position="2"/>
        <end position="30"/>
    </location>
</feature>
<dbReference type="InterPro" id="IPR044742">
    <property type="entry name" value="DEAD/DEAH_RhlB"/>
</dbReference>
<dbReference type="Gene3D" id="3.40.50.300">
    <property type="entry name" value="P-loop containing nucleotide triphosphate hydrolases"/>
    <property type="match status" value="2"/>
</dbReference>
<accession>A0A0C7NI58</accession>
<dbReference type="CDD" id="cd18787">
    <property type="entry name" value="SF2_C_DEAD"/>
    <property type="match status" value="1"/>
</dbReference>